<evidence type="ECO:0000256" key="1">
    <source>
        <dbReference type="SAM" id="MobiDB-lite"/>
    </source>
</evidence>
<sequence>MSDHQIFSNTIEKNGYKYYVVPKGYPLFKALKTFRNANDISLTLKPNKPYFFGLKDTDPDYIADYEQEYGVIFEYITLEPIELLALDDMKTMNKLYKESPVQIQMILDKNYKKSRLSESEPDRIFSDYLCQVKNPDLGNGYAIYEMETDFGGTFHPELLICNASKYVKYVKQVTTSTKRVEEIIEMGKLKRMTDDLEQSRKEARKKYHKPIHTNTINTNDDFDFKPSKNLFGDDDDEFSGGRKRTPTKKTKKNLRKRTTNKCKKNLRKRKSKKNLRKTKYGGELDKNVINIVQSNIQQRANNLGKMLNASCANSDNCLALGIYNEYIKRYFEDFRNLSYVDNANIKKIGNPSSNGFILELPFEKKDLAGNRVYKADTILKCASSPSADNLFYEFFVGKFFINTYLKKYTCFVETYDCYLIDNRKAWETMYNYTNTSANPPLDIQNMIVRKDIKDSVSDNMSNFARSCLENRRLCILLQHFDKFTSFHDEYKNNYDNIKYDVLNVLYQAYYCLAALSDVYTHYDLHWDNVFLYKPYDGKQYIIMKYHRNGKVYEFKTEYIVKIIDYGRNYFSNKTENTSDILENYVCPALQCQPQCGLNVGYAIIQGTVRDLNTKFYDILPNKPNISHDLRFASKLSRFLKDINLFESFTYDNEYGTPEKKDGSAKIIKNVINMRDCLEKHISGWNKGKLSKKYDSAWSAAASIEIFDDGRDYIFTILPSPNP</sequence>
<evidence type="ECO:0000313" key="2">
    <source>
        <dbReference type="EMBL" id="QHT95969.1"/>
    </source>
</evidence>
<evidence type="ECO:0008006" key="3">
    <source>
        <dbReference type="Google" id="ProtNLM"/>
    </source>
</evidence>
<feature type="region of interest" description="Disordered" evidence="1">
    <location>
        <begin position="234"/>
        <end position="275"/>
    </location>
</feature>
<proteinExistence type="predicted"/>
<reference evidence="2" key="1">
    <citation type="journal article" date="2020" name="Nature">
        <title>Giant virus diversity and host interactions through global metagenomics.</title>
        <authorList>
            <person name="Schulz F."/>
            <person name="Roux S."/>
            <person name="Paez-Espino D."/>
            <person name="Jungbluth S."/>
            <person name="Walsh D.A."/>
            <person name="Denef V.J."/>
            <person name="McMahon K.D."/>
            <person name="Konstantinidis K.T."/>
            <person name="Eloe-Fadrosh E.A."/>
            <person name="Kyrpides N.C."/>
            <person name="Woyke T."/>
        </authorList>
    </citation>
    <scope>NUCLEOTIDE SEQUENCE</scope>
    <source>
        <strain evidence="2">GVMAG-M-3300024301-20</strain>
    </source>
</reference>
<dbReference type="EMBL" id="MN740249">
    <property type="protein sequence ID" value="QHT95969.1"/>
    <property type="molecule type" value="Genomic_DNA"/>
</dbReference>
<organism evidence="2">
    <name type="scientific">viral metagenome</name>
    <dbReference type="NCBI Taxonomy" id="1070528"/>
    <lineage>
        <taxon>unclassified sequences</taxon>
        <taxon>metagenomes</taxon>
        <taxon>organismal metagenomes</taxon>
    </lineage>
</organism>
<protein>
    <recommendedName>
        <fullName evidence="3">Protein kinase domain-containing protein</fullName>
    </recommendedName>
</protein>
<feature type="compositionally biased region" description="Basic residues" evidence="1">
    <location>
        <begin position="241"/>
        <end position="275"/>
    </location>
</feature>
<name>A0A6C0ITC9_9ZZZZ</name>
<dbReference type="AlphaFoldDB" id="A0A6C0ITC9"/>
<accession>A0A6C0ITC9</accession>